<evidence type="ECO:0000256" key="8">
    <source>
        <dbReference type="PROSITE-ProRule" id="PRU00047"/>
    </source>
</evidence>
<keyword evidence="8" id="KW-0479">Metal-binding</keyword>
<dbReference type="GO" id="GO:0006508">
    <property type="term" value="P:proteolysis"/>
    <property type="evidence" value="ECO:0007669"/>
    <property type="project" value="UniProtKB-KW"/>
</dbReference>
<dbReference type="EMBL" id="SMMG02000011">
    <property type="protein sequence ID" value="KAA3457246.1"/>
    <property type="molecule type" value="Genomic_DNA"/>
</dbReference>
<name>A0A5B6UK73_9ROSI</name>
<keyword evidence="4" id="KW-0540">Nuclease</keyword>
<keyword evidence="5" id="KW-0255">Endonuclease</keyword>
<evidence type="ECO:0000256" key="5">
    <source>
        <dbReference type="ARBA" id="ARBA00022759"/>
    </source>
</evidence>
<dbReference type="SUPFAM" id="SSF56672">
    <property type="entry name" value="DNA/RNA polymerases"/>
    <property type="match status" value="1"/>
</dbReference>
<dbReference type="SUPFAM" id="SSF50630">
    <property type="entry name" value="Acid proteases"/>
    <property type="match status" value="1"/>
</dbReference>
<evidence type="ECO:0000256" key="2">
    <source>
        <dbReference type="ARBA" id="ARBA00022679"/>
    </source>
</evidence>
<feature type="region of interest" description="Disordered" evidence="9">
    <location>
        <begin position="1"/>
        <end position="37"/>
    </location>
</feature>
<dbReference type="GO" id="GO:0003964">
    <property type="term" value="F:RNA-directed DNA polymerase activity"/>
    <property type="evidence" value="ECO:0007669"/>
    <property type="project" value="UniProtKB-KW"/>
</dbReference>
<dbReference type="GO" id="GO:0008233">
    <property type="term" value="F:peptidase activity"/>
    <property type="evidence" value="ECO:0007669"/>
    <property type="project" value="UniProtKB-KW"/>
</dbReference>
<feature type="domain" description="CCHC-type" evidence="10">
    <location>
        <begin position="257"/>
        <end position="272"/>
    </location>
</feature>
<feature type="compositionally biased region" description="Low complexity" evidence="9">
    <location>
        <begin position="1"/>
        <end position="17"/>
    </location>
</feature>
<dbReference type="InterPro" id="IPR000477">
    <property type="entry name" value="RT_dom"/>
</dbReference>
<dbReference type="PANTHER" id="PTHR24559:SF444">
    <property type="entry name" value="REVERSE TRANSCRIPTASE DOMAIN-CONTAINING PROTEIN"/>
    <property type="match status" value="1"/>
</dbReference>
<evidence type="ECO:0000256" key="6">
    <source>
        <dbReference type="ARBA" id="ARBA00022801"/>
    </source>
</evidence>
<dbReference type="Pfam" id="PF00098">
    <property type="entry name" value="zf-CCHC"/>
    <property type="match status" value="1"/>
</dbReference>
<dbReference type="GO" id="GO:0008270">
    <property type="term" value="F:zinc ion binding"/>
    <property type="evidence" value="ECO:0007669"/>
    <property type="project" value="UniProtKB-KW"/>
</dbReference>
<dbReference type="InterPro" id="IPR053134">
    <property type="entry name" value="RNA-dir_DNA_polymerase"/>
</dbReference>
<dbReference type="GO" id="GO:0003676">
    <property type="term" value="F:nucleic acid binding"/>
    <property type="evidence" value="ECO:0007669"/>
    <property type="project" value="InterPro"/>
</dbReference>
<dbReference type="Gene3D" id="3.30.70.270">
    <property type="match status" value="2"/>
</dbReference>
<evidence type="ECO:0000313" key="13">
    <source>
        <dbReference type="Proteomes" id="UP000325315"/>
    </source>
</evidence>
<keyword evidence="3" id="KW-0548">Nucleotidyltransferase</keyword>
<dbReference type="GO" id="GO:0004519">
    <property type="term" value="F:endonuclease activity"/>
    <property type="evidence" value="ECO:0007669"/>
    <property type="project" value="UniProtKB-KW"/>
</dbReference>
<evidence type="ECO:0000259" key="11">
    <source>
        <dbReference type="PROSITE" id="PS50878"/>
    </source>
</evidence>
<reference evidence="13" key="1">
    <citation type="journal article" date="2019" name="Plant Biotechnol. J.">
        <title>Genome sequencing of the Australian wild diploid species Gossypium australe highlights disease resistance and delayed gland morphogenesis.</title>
        <authorList>
            <person name="Cai Y."/>
            <person name="Cai X."/>
            <person name="Wang Q."/>
            <person name="Wang P."/>
            <person name="Zhang Y."/>
            <person name="Cai C."/>
            <person name="Xu Y."/>
            <person name="Wang K."/>
            <person name="Zhou Z."/>
            <person name="Wang C."/>
            <person name="Geng S."/>
            <person name="Li B."/>
            <person name="Dong Q."/>
            <person name="Hou Y."/>
            <person name="Wang H."/>
            <person name="Ai P."/>
            <person name="Liu Z."/>
            <person name="Yi F."/>
            <person name="Sun M."/>
            <person name="An G."/>
            <person name="Cheng J."/>
            <person name="Zhang Y."/>
            <person name="Shi Q."/>
            <person name="Xie Y."/>
            <person name="Shi X."/>
            <person name="Chang Y."/>
            <person name="Huang F."/>
            <person name="Chen Y."/>
            <person name="Hong S."/>
            <person name="Mi L."/>
            <person name="Sun Q."/>
            <person name="Zhang L."/>
            <person name="Zhou B."/>
            <person name="Peng R."/>
            <person name="Zhang X."/>
            <person name="Liu F."/>
        </authorList>
    </citation>
    <scope>NUCLEOTIDE SEQUENCE [LARGE SCALE GENOMIC DNA]</scope>
    <source>
        <strain evidence="13">cv. PA1801</strain>
    </source>
</reference>
<dbReference type="Gene3D" id="2.40.70.10">
    <property type="entry name" value="Acid Proteases"/>
    <property type="match status" value="1"/>
</dbReference>
<dbReference type="OrthoDB" id="407598at2759"/>
<dbReference type="AlphaFoldDB" id="A0A5B6UK73"/>
<evidence type="ECO:0000313" key="12">
    <source>
        <dbReference type="EMBL" id="KAA3457246.1"/>
    </source>
</evidence>
<keyword evidence="8" id="KW-0862">Zinc</keyword>
<evidence type="ECO:0000256" key="9">
    <source>
        <dbReference type="SAM" id="MobiDB-lite"/>
    </source>
</evidence>
<dbReference type="SMART" id="SM00343">
    <property type="entry name" value="ZnF_C2HC"/>
    <property type="match status" value="1"/>
</dbReference>
<dbReference type="InterPro" id="IPR043502">
    <property type="entry name" value="DNA/RNA_pol_sf"/>
</dbReference>
<dbReference type="PANTHER" id="PTHR24559">
    <property type="entry name" value="TRANSPOSON TY3-I GAG-POL POLYPROTEIN"/>
    <property type="match status" value="1"/>
</dbReference>
<dbReference type="PROSITE" id="PS50878">
    <property type="entry name" value="RT_POL"/>
    <property type="match status" value="1"/>
</dbReference>
<feature type="domain" description="Reverse transcriptase" evidence="11">
    <location>
        <begin position="559"/>
        <end position="738"/>
    </location>
</feature>
<keyword evidence="6" id="KW-0378">Hydrolase</keyword>
<accession>A0A5B6UK73</accession>
<proteinExistence type="predicted"/>
<feature type="region of interest" description="Disordered" evidence="9">
    <location>
        <begin position="270"/>
        <end position="318"/>
    </location>
</feature>
<dbReference type="CDD" id="cd01647">
    <property type="entry name" value="RT_LTR"/>
    <property type="match status" value="1"/>
</dbReference>
<keyword evidence="1" id="KW-0645">Protease</keyword>
<dbReference type="Gene3D" id="3.10.10.10">
    <property type="entry name" value="HIV Type 1 Reverse Transcriptase, subunit A, domain 1"/>
    <property type="match status" value="1"/>
</dbReference>
<gene>
    <name evidence="12" type="ORF">EPI10_003948</name>
</gene>
<dbReference type="InterPro" id="IPR001878">
    <property type="entry name" value="Znf_CCHC"/>
</dbReference>
<dbReference type="Proteomes" id="UP000325315">
    <property type="component" value="Unassembled WGS sequence"/>
</dbReference>
<comment type="caution">
    <text evidence="12">The sequence shown here is derived from an EMBL/GenBank/DDBJ whole genome shotgun (WGS) entry which is preliminary data.</text>
</comment>
<keyword evidence="2" id="KW-0808">Transferase</keyword>
<dbReference type="PROSITE" id="PS50158">
    <property type="entry name" value="ZF_CCHC"/>
    <property type="match status" value="1"/>
</dbReference>
<dbReference type="FunFam" id="3.10.10.10:FF:000007">
    <property type="entry name" value="Retrovirus-related Pol polyprotein from transposon 17.6-like Protein"/>
    <property type="match status" value="1"/>
</dbReference>
<feature type="compositionally biased region" description="Basic and acidic residues" evidence="9">
    <location>
        <begin position="306"/>
        <end position="318"/>
    </location>
</feature>
<dbReference type="InterPro" id="IPR043128">
    <property type="entry name" value="Rev_trsase/Diguanyl_cyclase"/>
</dbReference>
<keyword evidence="7" id="KW-0695">RNA-directed DNA polymerase</keyword>
<evidence type="ECO:0000259" key="10">
    <source>
        <dbReference type="PROSITE" id="PS50158"/>
    </source>
</evidence>
<evidence type="ECO:0000256" key="4">
    <source>
        <dbReference type="ARBA" id="ARBA00022722"/>
    </source>
</evidence>
<protein>
    <submittedName>
        <fullName evidence="12">DNA/RNA polymerases superfamily protein</fullName>
    </submittedName>
</protein>
<evidence type="ECO:0000256" key="3">
    <source>
        <dbReference type="ARBA" id="ARBA00022695"/>
    </source>
</evidence>
<evidence type="ECO:0000256" key="1">
    <source>
        <dbReference type="ARBA" id="ARBA00022670"/>
    </source>
</evidence>
<keyword evidence="13" id="KW-1185">Reference proteome</keyword>
<keyword evidence="8" id="KW-0863">Zinc-finger</keyword>
<dbReference type="CDD" id="cd00303">
    <property type="entry name" value="retropepsin_like"/>
    <property type="match status" value="1"/>
</dbReference>
<organism evidence="12 13">
    <name type="scientific">Gossypium australe</name>
    <dbReference type="NCBI Taxonomy" id="47621"/>
    <lineage>
        <taxon>Eukaryota</taxon>
        <taxon>Viridiplantae</taxon>
        <taxon>Streptophyta</taxon>
        <taxon>Embryophyta</taxon>
        <taxon>Tracheophyta</taxon>
        <taxon>Spermatophyta</taxon>
        <taxon>Magnoliopsida</taxon>
        <taxon>eudicotyledons</taxon>
        <taxon>Gunneridae</taxon>
        <taxon>Pentapetalae</taxon>
        <taxon>rosids</taxon>
        <taxon>malvids</taxon>
        <taxon>Malvales</taxon>
        <taxon>Malvaceae</taxon>
        <taxon>Malvoideae</taxon>
        <taxon>Gossypium</taxon>
    </lineage>
</organism>
<sequence>MDLDQAAADDAASNASALTQGTAPVQSGPETRGQGEEAREAFLQMMSNWYTEYVRANPNAQPPPPLPIPQPVPIAPQGIDIVRITKPLVDKIRKQGAKEFKVNIDDDLERAKFWLENSMRVFVELSCTPEESLKCVVSLLRDSAYHWWKTLMSMVPKERVTWDFFLEEFRKKYISQRKYAQECVSTEAILCKRFEDGLNEDVRLLVGILELKKFVVLVDKAFQATSMASVGNPKSKPECPSCGRHHTGECWGNNRNCFKCGSPDHFIRNCPERDDKEMKQEVRSSNVSSRGRPQRNPGSGTSGRSTSRDSTMRPESRAPARTYAILAREEASSPDVITGTFSLHDTFVIALINLGSTHSYVCMRLASSLSMIVESKEFVVKVSNPLGKHVLVDKVCRNCPLTIRGHCFPANLMLLPFNEFDLILGMDWLTTHSVLVNRGSKFIELKYENGDVIRVELGGSDSLLVTISSLMAEKYLRKGYESYLPFMLNTQESEVKIETVPVVCEYQDVFSKELPGLPPIREVKFGIEIVPGIAPILVALYRMAPLELKELKVQFQELTDKGFARLSYSPWGAPVLFVKKKDGLMRLCIDYRQLNKVTVKNKYPLPRIDDLFDQLKGAMVFSKIDLRFGYYQLRVKEQDVPKTAFRTRYGHYEFLVMPFGLTNAPAIFMNLMNLVFRPYLEKFVVVFINDILIYSRYESEYAKHLRIVLQTLRDKQLYAKFSKSEFLLRKVRFLGNILSGDGIRVDTGKISTIVEWKPPRNVSEVRSFLGLAGYYR</sequence>
<dbReference type="Gene3D" id="4.10.60.10">
    <property type="entry name" value="Zinc finger, CCHC-type"/>
    <property type="match status" value="1"/>
</dbReference>
<dbReference type="InterPro" id="IPR021109">
    <property type="entry name" value="Peptidase_aspartic_dom_sf"/>
</dbReference>
<feature type="compositionally biased region" description="Basic and acidic residues" evidence="9">
    <location>
        <begin position="270"/>
        <end position="282"/>
    </location>
</feature>
<dbReference type="Pfam" id="PF00078">
    <property type="entry name" value="RVT_1"/>
    <property type="match status" value="1"/>
</dbReference>
<feature type="compositionally biased region" description="Polar residues" evidence="9">
    <location>
        <begin position="18"/>
        <end position="29"/>
    </location>
</feature>
<dbReference type="Pfam" id="PF08284">
    <property type="entry name" value="RVP_2"/>
    <property type="match status" value="1"/>
</dbReference>
<evidence type="ECO:0000256" key="7">
    <source>
        <dbReference type="ARBA" id="ARBA00022918"/>
    </source>
</evidence>